<name>A0A0G4FN74_9ALVE</name>
<proteinExistence type="predicted"/>
<accession>A0A0G4FN74</accession>
<evidence type="ECO:0000313" key="1">
    <source>
        <dbReference type="EMBL" id="CEM15420.1"/>
    </source>
</evidence>
<protein>
    <submittedName>
        <fullName evidence="1">Uncharacterized protein</fullName>
    </submittedName>
</protein>
<sequence length="513" mass="56447">MRQRKAAVSWVLAVSLFTFLFAWICSLLFLVSGLWCRALPPPPPLDFESKSGDADDCAQDPLLLEYSLYTIDPQCPRAVIFLPVAVGLGHQLTALSVAMDLAIRTRSTLVLSTSVFDTVEEGWMKKHTSHSPYGWIRELFRPFPNSTALTAQFPRLEFVEARNRTHAVAELMGRECSVVVESRGAMENWCDGLWCTTNSPGLLASTQCLLRALWTRALEDGRIQTTHAAAAAPSSSSSASAPVSLNELSGCRAFCNERILSVAWHVRRGDINLQYDTAFYPTVKRVLGAAASRFGYTARSFAFTNFEDHSDPRVWTVEDMQRAIGGVGEKGEGRKDLLWWSSWLDGVSGDVLVGNFEMLHDLGHITNADVLVSGGSSFAYIAAVLANASQVHVYSTPKESPFLHSGAWLTYRSKGAVPVSRDGLMTEMVRRIFYDRVERRIRVRRRVCGCSSGAERGREGEQADAEVTNTRREISEGAGRRLQAQRQAVDGVNLGFHVLDPVSLATAPLVGVG</sequence>
<dbReference type="VEuPathDB" id="CryptoDB:Cvel_17807"/>
<gene>
    <name evidence="1" type="ORF">Cvel_17807</name>
</gene>
<reference evidence="1" key="1">
    <citation type="submission" date="2014-11" db="EMBL/GenBank/DDBJ databases">
        <authorList>
            <person name="Otto D Thomas"/>
            <person name="Naeem Raeece"/>
        </authorList>
    </citation>
    <scope>NUCLEOTIDE SEQUENCE</scope>
</reference>
<dbReference type="AlphaFoldDB" id="A0A0G4FN74"/>
<organism evidence="1">
    <name type="scientific">Chromera velia CCMP2878</name>
    <dbReference type="NCBI Taxonomy" id="1169474"/>
    <lineage>
        <taxon>Eukaryota</taxon>
        <taxon>Sar</taxon>
        <taxon>Alveolata</taxon>
        <taxon>Colpodellida</taxon>
        <taxon>Chromeraceae</taxon>
        <taxon>Chromera</taxon>
    </lineage>
</organism>
<dbReference type="EMBL" id="CDMZ01000488">
    <property type="protein sequence ID" value="CEM15420.1"/>
    <property type="molecule type" value="Genomic_DNA"/>
</dbReference>